<proteinExistence type="predicted"/>
<dbReference type="Proteomes" id="UP000824001">
    <property type="component" value="Unassembled WGS sequence"/>
</dbReference>
<dbReference type="InterPro" id="IPR001932">
    <property type="entry name" value="PPM-type_phosphatase-like_dom"/>
</dbReference>
<evidence type="ECO:0000313" key="4">
    <source>
        <dbReference type="EMBL" id="HIS67370.1"/>
    </source>
</evidence>
<evidence type="ECO:0000259" key="3">
    <source>
        <dbReference type="SMART" id="SM00331"/>
    </source>
</evidence>
<dbReference type="EMBL" id="DVJK01000209">
    <property type="protein sequence ID" value="HIS67370.1"/>
    <property type="molecule type" value="Genomic_DNA"/>
</dbReference>
<feature type="transmembrane region" description="Helical" evidence="2">
    <location>
        <begin position="78"/>
        <end position="96"/>
    </location>
</feature>
<dbReference type="SUPFAM" id="SSF81606">
    <property type="entry name" value="PP2C-like"/>
    <property type="match status" value="1"/>
</dbReference>
<feature type="transmembrane region" description="Helical" evidence="2">
    <location>
        <begin position="134"/>
        <end position="152"/>
    </location>
</feature>
<dbReference type="Pfam" id="PF07228">
    <property type="entry name" value="SpoIIE"/>
    <property type="match status" value="1"/>
</dbReference>
<keyword evidence="1" id="KW-0378">Hydrolase</keyword>
<dbReference type="GO" id="GO:0016791">
    <property type="term" value="F:phosphatase activity"/>
    <property type="evidence" value="ECO:0007669"/>
    <property type="project" value="TreeGrafter"/>
</dbReference>
<dbReference type="Pfam" id="PF19732">
    <property type="entry name" value="SpoIIE_N"/>
    <property type="match status" value="1"/>
</dbReference>
<dbReference type="InterPro" id="IPR045768">
    <property type="entry name" value="SpoIIE_N"/>
</dbReference>
<name>A0A9D1FE73_9FIRM</name>
<keyword evidence="2" id="KW-1133">Transmembrane helix</keyword>
<keyword evidence="2" id="KW-0472">Membrane</keyword>
<evidence type="ECO:0000313" key="5">
    <source>
        <dbReference type="Proteomes" id="UP000824001"/>
    </source>
</evidence>
<organism evidence="4 5">
    <name type="scientific">Candidatus Scatomorpha merdipullorum</name>
    <dbReference type="NCBI Taxonomy" id="2840927"/>
    <lineage>
        <taxon>Bacteria</taxon>
        <taxon>Bacillati</taxon>
        <taxon>Bacillota</taxon>
        <taxon>Clostridia</taxon>
        <taxon>Eubacteriales</taxon>
        <taxon>Candidatus Scatomorpha</taxon>
    </lineage>
</organism>
<keyword evidence="2" id="KW-0812">Transmembrane</keyword>
<feature type="transmembrane region" description="Helical" evidence="2">
    <location>
        <begin position="108"/>
        <end position="128"/>
    </location>
</feature>
<reference evidence="4" key="2">
    <citation type="journal article" date="2021" name="PeerJ">
        <title>Extensive microbial diversity within the chicken gut microbiome revealed by metagenomics and culture.</title>
        <authorList>
            <person name="Gilroy R."/>
            <person name="Ravi A."/>
            <person name="Getino M."/>
            <person name="Pursley I."/>
            <person name="Horton D.L."/>
            <person name="Alikhan N.F."/>
            <person name="Baker D."/>
            <person name="Gharbi K."/>
            <person name="Hall N."/>
            <person name="Watson M."/>
            <person name="Adriaenssens E.M."/>
            <person name="Foster-Nyarko E."/>
            <person name="Jarju S."/>
            <person name="Secka A."/>
            <person name="Antonio M."/>
            <person name="Oren A."/>
            <person name="Chaudhuri R.R."/>
            <person name="La Ragione R."/>
            <person name="Hildebrand F."/>
            <person name="Pallen M.J."/>
        </authorList>
    </citation>
    <scope>NUCLEOTIDE SEQUENCE</scope>
    <source>
        <strain evidence="4">ChiHjej10B9-9673</strain>
    </source>
</reference>
<sequence>MSVKETLSGRASQRAEAGALGLAGAHFLGAFLLSAGQIGSGLAPFGVAASAASPPGLTRAAALAGACLGYLVTGPLEWGIRYAAACVFVFTLLFIFQDARWARAPWVSPLLAALVTAATGALGCAASGEAFADALPGAAAEAALCAGGTYFFREAISERPAATELMERRRSVSAVILAACSLMSLSRVELMGAVGLGRVLALLPVMTAALKGGAFPGAAAGTAFGIAMDASALTGGLYTMCWAFAALCAGVFSRCGRLAFLAAFVSADALAVCCAGASSENWPPLFEAFAASVIFLLLPQGLLARLGALVQPLSPGVGESGLRKYVSRRVEGIARAYLEVCDAARSAGECVNDNDVARVFDRAAGAACVKCAKRGECWVSGYMETLDALNGATAAMTARGRLEAGDLPEWFKGRCGNLNAFVAAVNGELRAALYRREYREQLREGRAAALAQYEDFAGILSGVSQELGSVNGADPLAERRLLRYLHAQDIEADAAVFRDSSGRLRAVLESGSLARLKKDPAWLDRLSAVLGVRLCTPATGVEGRLTLLEAEPLCASVGIAALKKSGERVSGDRGTYFKTDAGALCVILSDGMGAGEEAANESSRAVAILERFLRSGVEPGAAMKILNSVLLLRGGDGLGFATVDLLRVDLFTGEADFYKYGAAPSYIRSAAGVRRIDCGSLAAGLMEPGGEKPDSVHLQFKPGSVALIVSDGVIQGREDAWLRRQLEQYGGEDMKTFARGVLRRSLEEGGGGDDMTVLALRVDERA</sequence>
<reference evidence="4" key="1">
    <citation type="submission" date="2020-10" db="EMBL/GenBank/DDBJ databases">
        <authorList>
            <person name="Gilroy R."/>
        </authorList>
    </citation>
    <scope>NUCLEOTIDE SEQUENCE</scope>
    <source>
        <strain evidence="4">ChiHjej10B9-9673</strain>
    </source>
</reference>
<dbReference type="InterPro" id="IPR052016">
    <property type="entry name" value="Bact_Sigma-Reg"/>
</dbReference>
<gene>
    <name evidence="4" type="ORF">IAC18_07375</name>
</gene>
<dbReference type="Gene3D" id="3.60.40.10">
    <property type="entry name" value="PPM-type phosphatase domain"/>
    <property type="match status" value="1"/>
</dbReference>
<dbReference type="PANTHER" id="PTHR43156:SF2">
    <property type="entry name" value="STAGE II SPORULATION PROTEIN E"/>
    <property type="match status" value="1"/>
</dbReference>
<protein>
    <submittedName>
        <fullName evidence="4">SpoIIE family protein phosphatase</fullName>
    </submittedName>
</protein>
<accession>A0A9D1FE73</accession>
<dbReference type="InterPro" id="IPR036457">
    <property type="entry name" value="PPM-type-like_dom_sf"/>
</dbReference>
<dbReference type="PANTHER" id="PTHR43156">
    <property type="entry name" value="STAGE II SPORULATION PROTEIN E-RELATED"/>
    <property type="match status" value="1"/>
</dbReference>
<feature type="transmembrane region" description="Helical" evidence="2">
    <location>
        <begin position="172"/>
        <end position="196"/>
    </location>
</feature>
<dbReference type="SMART" id="SM00331">
    <property type="entry name" value="PP2C_SIG"/>
    <property type="match status" value="1"/>
</dbReference>
<evidence type="ECO:0000256" key="2">
    <source>
        <dbReference type="SAM" id="Phobius"/>
    </source>
</evidence>
<comment type="caution">
    <text evidence="4">The sequence shown here is derived from an EMBL/GenBank/DDBJ whole genome shotgun (WGS) entry which is preliminary data.</text>
</comment>
<feature type="transmembrane region" description="Helical" evidence="2">
    <location>
        <begin position="232"/>
        <end position="252"/>
    </location>
</feature>
<evidence type="ECO:0000256" key="1">
    <source>
        <dbReference type="ARBA" id="ARBA00022801"/>
    </source>
</evidence>
<feature type="domain" description="PPM-type phosphatase" evidence="3">
    <location>
        <begin position="554"/>
        <end position="762"/>
    </location>
</feature>
<dbReference type="AlphaFoldDB" id="A0A9D1FE73"/>